<dbReference type="STRING" id="365046.Rta_27720"/>
<dbReference type="Pfam" id="PF06594">
    <property type="entry name" value="HCBP_related"/>
    <property type="match status" value="2"/>
</dbReference>
<dbReference type="InterPro" id="IPR010566">
    <property type="entry name" value="Haemolys_ca-bd"/>
</dbReference>
<dbReference type="PROSITE" id="PS00330">
    <property type="entry name" value="HEMOLYSIN_CALCIUM"/>
    <property type="match status" value="14"/>
</dbReference>
<dbReference type="PANTHER" id="PTHR38340:SF1">
    <property type="entry name" value="S-LAYER PROTEIN"/>
    <property type="match status" value="1"/>
</dbReference>
<dbReference type="InterPro" id="IPR011049">
    <property type="entry name" value="Serralysin-like_metalloprot_C"/>
</dbReference>
<gene>
    <name evidence="6" type="ordered locus">Rta_27720</name>
</gene>
<dbReference type="EMBL" id="CP000245">
    <property type="protein sequence ID" value="AEG93875.1"/>
    <property type="molecule type" value="Genomic_DNA"/>
</dbReference>
<protein>
    <recommendedName>
        <fullName evidence="5">Haemolysin-type calcium binding-related domain-containing protein</fullName>
    </recommendedName>
</protein>
<dbReference type="PATRIC" id="fig|365046.3.peg.2840"/>
<dbReference type="InterPro" id="IPR001343">
    <property type="entry name" value="Hemolysn_Ca-bd"/>
</dbReference>
<dbReference type="InterPro" id="IPR050557">
    <property type="entry name" value="RTX_toxin/Mannuronan_C5-epim"/>
</dbReference>
<proteinExistence type="predicted"/>
<evidence type="ECO:0000256" key="3">
    <source>
        <dbReference type="ARBA" id="ARBA00022837"/>
    </source>
</evidence>
<evidence type="ECO:0000256" key="1">
    <source>
        <dbReference type="ARBA" id="ARBA00004613"/>
    </source>
</evidence>
<dbReference type="Gene3D" id="2.160.20.160">
    <property type="match status" value="1"/>
</dbReference>
<feature type="region of interest" description="Disordered" evidence="4">
    <location>
        <begin position="160"/>
        <end position="202"/>
    </location>
</feature>
<sequence>MLDATGDNGKGLGLDKNLLVGDDRSDDLRAGTGDDVVIGMGGDDVLEGGTGADTLYGGLGDDLYVWNTGDGNDRIVDPDGGRLVINNGLPFGFRGLMTKDGTSNVWRDATGSVVLTHNSPWRIELADGSIIELGEDFDPAEWGITLGEQLVAPTVTIIGDKDYGPNPDQPLKDEWGNPAGNSAPNREDTLSGSTGNDSIEGLGGRDSILGMAGDDIIEGGASADIIAGGAGADRLFANVEIGLPQATADGNMQSGSGIKGDWLNGGKGDDVVIAGSDNDVLFGGDGRDVLVGGAGADVMNGDDDYTASSFDWTVTDYGNPFDRIWGPVTIDNPSAGAADVLYGGEGNDFLAGLYGDDVLYGESGNDSLGGQGGDDMLFGGTGDDQLTGEYGKLTYDSGAGTVISGNDYLDGEDGHDWLQGEGGDDDLFGGRGNDVLYGDASYSDGMTGRDYLDGEDGNDELVGGSLDDELFGGDGNDTLFGDADWISVEQHGSDYLDGEAGDDYLRGYAGDDQMFGGGGADTLHGEAGKDYLDGEEDNDLLVSGEGDDTLYGGGGKDELQGGTGNDQLSGDAGNDRLFGEDGDDYLDGGDDNDSLVGGNGNDSVFGGAGNDQLFGLAGLDYLDGESGSDELQGGTEADVLYGGTEDDLLFGKAGNDTLDGESGNDQVQGGDGNDVVSGGDGADLVVADAGNDTLHGDGGQDELQAGIGDDVLYGGEGNDVLFGMDGLDTLDGGAGNDSLQGDAGVDTYVFSRGGGHDSIYNYEQNGGATDVLQFADVAAGDVYAYRDGLDQVYRIKGTDDAIRVKNYHAITRSVYNPNNYSYTYYYDYRVEQVKFADGTTWTPDTTPMYVAGALGSVMSPYGTTKNDTFAPSVTGGTFYGRSGSDTYEWGLRTGKTFVSDETNNIDVNAIMVDASVSSSSVSVRRDGTDAILTIQNSPDELRVEGAVISNRGVFQVKFADGVVWNLHDFFARTTEGSEEIFGTGGNESIDGLGGSDTIDAAWGVDTVRGGEGDDKITVHGGLAYGDGGSDTIFANSRATVDGGDGNDTITSSSNSGTVLYGGAGNDRLNLNAYYAESVYGGTGDDTYNTPGATIVEYANEGRDTVISEYDYTLGANLENLTIRYSGWGTGNVLDNVLTGGMYDNTLVGAVGNDTLDGAAGYDRLDGGAGDDTYLFSRGGQADAVVNETEATGTMDRIVFAAGIAASDIAVQRSGNDLTLVLHGTGDQVRVSGYFATASSIEQVQFADGTVWDAATIQTLVSFVPTEDNDVLGGTSGADSINALGGNDTVSGLAGDDTLDGGAGIDSLTGGAGNDLYLVDNASDAVSELSGEGVDTVRSSVSYSLSGEVENLTLTGSALAGTGNALDNAIVGNGGSNTLTGWFGNDTLDGGAGSDSLVGGIGNDTYLVDSTTDVVVENAGEGTDTVQAAYNYTLGASTENLVLAGGATTGTGNGLANVITGNAYDNTLSGMAGDDTMAGSAGSDTYIVSESGDVVVEGAGEGVDVVQSSVTYTLSANVENLTLTGTAAVNGTGNAMANTLTGNSGANVLAGGAGNDYYVMSTGDSVVENADEGTDTVQTDIGVSALWANVENVTLTGSGRVGVTGNALGNVIIGNVANNALSGGDGDDRLEGGGGTDTLTGGAGNDYFVIDDSRDTVTEVAGQGTDTIETSFNYTLGTTNVVENLVLTGAATTGTGNGLANVLTGNGLSNTLSGLTGNDTMIGNGGDDTYIVAETGDVVVENEGEGTDVVQSSVTYTLSANIENLTLTGTGAADGTGNSLDNVLTGNSAANTLAGGAGNDTYVIGANDVVTENVNEGVDTVQSSVTFTLGSNLENLTLTGTSVINGTGNALDNVLTGNSAANVLVGGQGNDTYFIGSGDTVTETAGEGIDTVMSSVTYTLGLHVENLTLTGANAINGTGNELDNILAGNSAANVLTGGKGNDTYIVSAGDTVVEAAGEGDDTVRADVSYSIATSANVENLVLTATAALNATGNALNNVIVGSAGNNTIDGGAGADTMSGGLGDDTYTVDNAGDVVVESAGKGTDTIQTTLSFVSGGNIENITLLGTGSVNATGDDTNNTLIGNSAANVLTGNGGNDTLNGAGGSDTLAGGAGDDTYVLTAGAVVVENADEGTDTIQTAATHTLAANVENLTLTGTAAVNGYGNAGKNLITGNDGANILDGGAGPDKVYGGGGNDTLYGGAGGELHGGAGDDVYVLNAPEMDCDVENWDTSNFVSVFEYDGSGIDRVEGELNISLMSYYYYSGGYRYVGYIENATMTGTYSGSLEGHDGDNILIGNAGNNRIIGRAGADRLDGGAGNDTIQGGANATMIGGLGNDRLEIWENSVSATFQGGLGDDYYYLYYGTGSITENLNEGIDTVEVVSPSGGTYTLGANLENLNIYGGTGNGNGLDNRIAGHGDFYGMAGNDTLDGSNWGNGDYINRLYGGTGNDTYIVTASDVVTENLNEGIDTVTASSSYTLSANVENLTLTGSASISGTGNELANVLTGNSGSNVLSGGLGDDTYVISWGDSVVESANAGVDTIETGISYSLANSANVENLVLTGASSVNATGNALNNTLTGNQQNNVLDGGAGADTMKGAAGNDTYVVDNIADSVIENAGEGTDTIQSSVTYTLSANAENLTLTGSSAIDGTGNDGANMLTGNTAANVLRGAQGDDTYVVGALDTVIELAGEGADTVRSSIDYTLGDNVENLVLTDYAVKGTGNALANTLTGSYAYNTLAGGLGDDTYVVSYGDTVVEEAGAGTDTVRVDTDWTLGANLENLVLAGNYAYSGTGNDLANRLTGSALNNVLDGASGADTMEGGLGSDTYVVDDAADDVRENAGEGTDIVNASVTHTLAANVENLTLLGSSAIDGTGNGLSNVIAGNSAGNTLRGNDGHDTLDGGAGADTLVGGTGDDTYVLDSFADVVIENDGEGIDTVRTSTDGYNLEGSVENLTLLGTGVGRGTAGANVLNAQNGGSNSLYGGLGDDTYVIDAGDAVLEAADGGVDTVQVNATYTLAAEVENLTLTGTAAANGTGNELDNVLTGNSAANVLAGGLGDDVYVLGAGDVTVENAGEGTDTVMSSVSQALGANVENLTLTGADAVSGTGNYAANVIAGNAANNLLDGQGGADTLRGAGGNDTYYVRDGFTIVIENAGEGVDTVLSSIDYTLGEELENLTLNGPAPQAGTGNSLDNTITGNVNDNTLAGLEGDDTLDGLFGADTLIGGTGDDTYVVDNDGDVVVENAGEGMDTVRSRRDIVLGDNLENLTLTGTFAVYATGNALDNVITGNAFHNVLDGGSGADTMQGGDGDDVYFVDQAGDVVLETPNAAHGRDTVNSAITFTLDAELENLTLTGTAAIQGTGNAGDNVLVGNGGANTLTGAAGNDSLDGGAGADLLVGGTGADTYQVDDAGDVVVEDVSDSSRDTVISSVDLVLGANLENLQLAGAARVATGNDLDNAILGNAENNVLDGAAGADTLIGGAGNDTYVVDNTADWVAEYMGEGYDELRASVSVTLGVNVEVLTLTGAADLSGTGNQGNNILRGNAGANTLDGGAGGDVVAGFGGTDTLVNGSGSAALDGGSGSDSLRGSAASELFAGGTGSDTLTLGGGADVIAFKKGDGADIVIGVDSVRNDTLSLSHVQYSELRLAREGTDLVVKVDGTADALRLQGWYEDASKQGVSTLQMVLPGTTDYAPGSGDVLRDAQVKIFDFTQVVAAFDMAMAENPSLQEWAPEETMLAGALIASSDAQAIGGRLAWMYAQDSTVAHTDYLTATTQLTDAAFGVRAQDIVELAGAESYYLAPEGGTTGVGGASYATTEQPVAETITASSETVYAEESFATSGDNLTSASFSAFSMDLSTVEGDATTDAGKTATQGTPSASLIDADTLAMKQGSAGTRVNSPPIADRWIAVDAWAGLQPALVMDSAAGLGDEAQATSLTLIQSNSSSRPADLQTVARIENVADLRLANLQG</sequence>
<dbReference type="Proteomes" id="UP000008385">
    <property type="component" value="Chromosome"/>
</dbReference>
<dbReference type="InterPro" id="IPR018511">
    <property type="entry name" value="Hemolysin-typ_Ca-bd_CS"/>
</dbReference>
<dbReference type="HOGENOM" id="CLU_225332_0_0_4"/>
<evidence type="ECO:0000256" key="4">
    <source>
        <dbReference type="SAM" id="MobiDB-lite"/>
    </source>
</evidence>
<feature type="domain" description="Haemolysin-type calcium binding-related" evidence="5">
    <location>
        <begin position="1216"/>
        <end position="1255"/>
    </location>
</feature>
<reference evidence="6 7" key="2">
    <citation type="journal article" date="2011" name="PLoS ONE">
        <title>The Cyst-Dividing Bacterium Ramlibacter tataouinensis TTB310 Genome Reveals a Well-Stocked Toolbox for Adaptation to a Desert Environment.</title>
        <authorList>
            <person name="De Luca G."/>
            <person name="Barakat M."/>
            <person name="Ortet P."/>
            <person name="Fochesato S."/>
            <person name="Jourlin-Castelli C."/>
            <person name="Ansaldi M."/>
            <person name="Py B."/>
            <person name="Fichant G."/>
            <person name="Coutinho P.M."/>
            <person name="Voulhoux R."/>
            <person name="Bastien O."/>
            <person name="Marechal E."/>
            <person name="Henrissat B."/>
            <person name="Quentin Y."/>
            <person name="Noirot P."/>
            <person name="Filloux A."/>
            <person name="Mejean V."/>
            <person name="Dubow M.S."/>
            <person name="Barras F."/>
            <person name="Barbe V."/>
            <person name="Weissenbach J."/>
            <person name="Mihalcescu I."/>
            <person name="Vermeglio A."/>
            <person name="Achouak W."/>
            <person name="Heulin T."/>
        </authorList>
    </citation>
    <scope>NUCLEOTIDE SEQUENCE [LARGE SCALE GENOMIC DNA]</scope>
    <source>
        <strain evidence="7">ATCC BAA-407 / DSM 14655 / LMG 21543 / TTB310</strain>
    </source>
</reference>
<dbReference type="KEGG" id="rta:Rta_27720"/>
<evidence type="ECO:0000256" key="2">
    <source>
        <dbReference type="ARBA" id="ARBA00022525"/>
    </source>
</evidence>
<organism evidence="6 7">
    <name type="scientific">Ramlibacter tataouinensis (strain ATCC BAA-407 / DSM 14655 / LMG 21543 / TTB310)</name>
    <dbReference type="NCBI Taxonomy" id="365046"/>
    <lineage>
        <taxon>Bacteria</taxon>
        <taxon>Pseudomonadati</taxon>
        <taxon>Pseudomonadota</taxon>
        <taxon>Betaproteobacteria</taxon>
        <taxon>Burkholderiales</taxon>
        <taxon>Comamonadaceae</taxon>
        <taxon>Ramlibacter</taxon>
    </lineage>
</organism>
<dbReference type="GO" id="GO:0005576">
    <property type="term" value="C:extracellular region"/>
    <property type="evidence" value="ECO:0007669"/>
    <property type="project" value="UniProtKB-SubCell"/>
</dbReference>
<comment type="subcellular location">
    <subcellularLocation>
        <location evidence="1">Secreted</location>
    </subcellularLocation>
</comment>
<dbReference type="eggNOG" id="COG2931">
    <property type="taxonomic scope" value="Bacteria"/>
</dbReference>
<keyword evidence="3" id="KW-0106">Calcium</keyword>
<reference evidence="7" key="1">
    <citation type="submission" date="2006-01" db="EMBL/GenBank/DDBJ databases">
        <title>Genome of the cyst-dividing bacterium Ramlibacter tataouinensis.</title>
        <authorList>
            <person name="Barakat M."/>
            <person name="Ortet P."/>
            <person name="De Luca G."/>
            <person name="Jourlin-Castelli C."/>
            <person name="Ansaldi M."/>
            <person name="Py B."/>
            <person name="Fichant G."/>
            <person name="Coutinho P."/>
            <person name="Voulhoux R."/>
            <person name="Bastien O."/>
            <person name="Roy S."/>
            <person name="Marechal E."/>
            <person name="Henrissat B."/>
            <person name="Quentin Y."/>
            <person name="Noirot P."/>
            <person name="Filloux A."/>
            <person name="Mejean V."/>
            <person name="DuBow M."/>
            <person name="Barras F."/>
            <person name="Heulin T."/>
        </authorList>
    </citation>
    <scope>NUCLEOTIDE SEQUENCE [LARGE SCALE GENOMIC DNA]</scope>
    <source>
        <strain evidence="7">ATCC BAA-407 / DSM 14655 / LMG 21543 / TTB310</strain>
    </source>
</reference>
<feature type="region of interest" description="Disordered" evidence="4">
    <location>
        <begin position="652"/>
        <end position="680"/>
    </location>
</feature>
<feature type="compositionally biased region" description="Polar residues" evidence="4">
    <location>
        <begin position="179"/>
        <end position="197"/>
    </location>
</feature>
<dbReference type="Gene3D" id="2.150.10.10">
    <property type="entry name" value="Serralysin-like metalloprotease, C-terminal"/>
    <property type="match status" value="21"/>
</dbReference>
<name>F5Y535_RAMTT</name>
<keyword evidence="2" id="KW-0964">Secreted</keyword>
<dbReference type="Pfam" id="PF00353">
    <property type="entry name" value="HemolysinCabind"/>
    <property type="match status" value="43"/>
</dbReference>
<feature type="compositionally biased region" description="Low complexity" evidence="4">
    <location>
        <begin position="663"/>
        <end position="677"/>
    </location>
</feature>
<accession>F5Y535</accession>
<dbReference type="GO" id="GO:0005509">
    <property type="term" value="F:calcium ion binding"/>
    <property type="evidence" value="ECO:0007669"/>
    <property type="project" value="InterPro"/>
</dbReference>
<feature type="compositionally biased region" description="Acidic residues" evidence="4">
    <location>
        <begin position="580"/>
        <end position="593"/>
    </location>
</feature>
<dbReference type="PANTHER" id="PTHR38340">
    <property type="entry name" value="S-LAYER PROTEIN"/>
    <property type="match status" value="1"/>
</dbReference>
<feature type="region of interest" description="Disordered" evidence="4">
    <location>
        <begin position="526"/>
        <end position="600"/>
    </location>
</feature>
<evidence type="ECO:0000313" key="6">
    <source>
        <dbReference type="EMBL" id="AEG93875.1"/>
    </source>
</evidence>
<evidence type="ECO:0000313" key="7">
    <source>
        <dbReference type="Proteomes" id="UP000008385"/>
    </source>
</evidence>
<dbReference type="PRINTS" id="PR00313">
    <property type="entry name" value="CABNDNGRPT"/>
</dbReference>
<evidence type="ECO:0000259" key="5">
    <source>
        <dbReference type="Pfam" id="PF06594"/>
    </source>
</evidence>
<dbReference type="SUPFAM" id="SSF51120">
    <property type="entry name" value="beta-Roll"/>
    <property type="match status" value="22"/>
</dbReference>
<feature type="domain" description="Haemolysin-type calcium binding-related" evidence="5">
    <location>
        <begin position="795"/>
        <end position="844"/>
    </location>
</feature>
<keyword evidence="7" id="KW-1185">Reference proteome</keyword>